<keyword evidence="3" id="KW-0012">Acyltransferase</keyword>
<dbReference type="EMBL" id="JBBEGM010000002">
    <property type="protein sequence ID" value="MEJ2861118.1"/>
    <property type="molecule type" value="Genomic_DNA"/>
</dbReference>
<reference evidence="3 4" key="1">
    <citation type="submission" date="2024-03" db="EMBL/GenBank/DDBJ databases">
        <title>Actinomycetospora sp. OC33-EN07, a novel actinomycete isolated from wild orchid (Aerides multiflora).</title>
        <authorList>
            <person name="Suriyachadkun C."/>
        </authorList>
    </citation>
    <scope>NUCLEOTIDE SEQUENCE [LARGE SCALE GENOMIC DNA]</scope>
    <source>
        <strain evidence="3 4">OC33-EN07</strain>
    </source>
</reference>
<dbReference type="Proteomes" id="UP001369736">
    <property type="component" value="Unassembled WGS sequence"/>
</dbReference>
<keyword evidence="4" id="KW-1185">Reference proteome</keyword>
<dbReference type="InterPro" id="IPR018357">
    <property type="entry name" value="Hexapep_transf_CS"/>
</dbReference>
<dbReference type="InterPro" id="IPR011004">
    <property type="entry name" value="Trimer_LpxA-like_sf"/>
</dbReference>
<protein>
    <submittedName>
        <fullName evidence="3">Acyltransferase</fullName>
        <ecNumber evidence="3">2.3.1.-</ecNumber>
    </submittedName>
</protein>
<organism evidence="3 4">
    <name type="scientific">Actinomycetospora flava</name>
    <dbReference type="NCBI Taxonomy" id="3129232"/>
    <lineage>
        <taxon>Bacteria</taxon>
        <taxon>Bacillati</taxon>
        <taxon>Actinomycetota</taxon>
        <taxon>Actinomycetes</taxon>
        <taxon>Pseudonocardiales</taxon>
        <taxon>Pseudonocardiaceae</taxon>
        <taxon>Actinomycetospora</taxon>
    </lineage>
</organism>
<accession>A0ABU8M2S3</accession>
<dbReference type="InterPro" id="IPR051159">
    <property type="entry name" value="Hexapeptide_acetyltransf"/>
</dbReference>
<dbReference type="Pfam" id="PF14602">
    <property type="entry name" value="Hexapep_2"/>
    <property type="match status" value="1"/>
</dbReference>
<comment type="caution">
    <text evidence="3">The sequence shown here is derived from an EMBL/GenBank/DDBJ whole genome shotgun (WGS) entry which is preliminary data.</text>
</comment>
<gene>
    <name evidence="3" type="ORF">WCD58_08120</name>
</gene>
<keyword evidence="1 3" id="KW-0808">Transferase</keyword>
<dbReference type="CDD" id="cd04647">
    <property type="entry name" value="LbH_MAT_like"/>
    <property type="match status" value="1"/>
</dbReference>
<sequence>MTGEVGLRLERWSYSVLARLSGSSATQGYRPGVLTELVTGCSPLRTLRATLRFRAPVLVGRGARLSVARDATVRMAPGAVLSVGTSPMPRRTTQIRVEPGATLDVRGVVTVMSGSHVVVDDRAHLTIGAQTFLNTGTTVWCAESVTIGDGCAISWNVTVSDSDVHQLVRRGRAARRTRPVTVGDRVWIGAGATVLKGVDLGAGSVVGAASVVRESVPARSLVSGHPARVVDEDVSWEL</sequence>
<evidence type="ECO:0000256" key="1">
    <source>
        <dbReference type="ARBA" id="ARBA00022679"/>
    </source>
</evidence>
<dbReference type="RefSeq" id="WP_337701433.1">
    <property type="nucleotide sequence ID" value="NZ_JBBEGM010000002.1"/>
</dbReference>
<keyword evidence="2" id="KW-0677">Repeat</keyword>
<dbReference type="GO" id="GO:0016746">
    <property type="term" value="F:acyltransferase activity"/>
    <property type="evidence" value="ECO:0007669"/>
    <property type="project" value="UniProtKB-KW"/>
</dbReference>
<name>A0ABU8M2S3_9PSEU</name>
<dbReference type="Gene3D" id="2.160.10.10">
    <property type="entry name" value="Hexapeptide repeat proteins"/>
    <property type="match status" value="1"/>
</dbReference>
<evidence type="ECO:0000313" key="4">
    <source>
        <dbReference type="Proteomes" id="UP001369736"/>
    </source>
</evidence>
<evidence type="ECO:0000313" key="3">
    <source>
        <dbReference type="EMBL" id="MEJ2861118.1"/>
    </source>
</evidence>
<dbReference type="PROSITE" id="PS00101">
    <property type="entry name" value="HEXAPEP_TRANSFERASES"/>
    <property type="match status" value="1"/>
</dbReference>
<dbReference type="PANTHER" id="PTHR23416">
    <property type="entry name" value="SIALIC ACID SYNTHASE-RELATED"/>
    <property type="match status" value="1"/>
</dbReference>
<dbReference type="EC" id="2.3.1.-" evidence="3"/>
<dbReference type="SUPFAM" id="SSF51161">
    <property type="entry name" value="Trimeric LpxA-like enzymes"/>
    <property type="match status" value="1"/>
</dbReference>
<dbReference type="InterPro" id="IPR001451">
    <property type="entry name" value="Hexapep"/>
</dbReference>
<proteinExistence type="predicted"/>
<evidence type="ECO:0000256" key="2">
    <source>
        <dbReference type="ARBA" id="ARBA00022737"/>
    </source>
</evidence>